<protein>
    <recommendedName>
        <fullName evidence="3">TraB domain-containing protein</fullName>
    </recommendedName>
</protein>
<dbReference type="PROSITE" id="PS51257">
    <property type="entry name" value="PROKAR_LIPOPROTEIN"/>
    <property type="match status" value="1"/>
</dbReference>
<dbReference type="InterPro" id="IPR046345">
    <property type="entry name" value="TraB_PrgY-like"/>
</dbReference>
<evidence type="ECO:0000313" key="1">
    <source>
        <dbReference type="EMBL" id="KAK3246760.1"/>
    </source>
</evidence>
<gene>
    <name evidence="1" type="ORF">CYMTET_43722</name>
</gene>
<dbReference type="AlphaFoldDB" id="A0AAE0F1D4"/>
<dbReference type="PANTHER" id="PTHR21530">
    <property type="entry name" value="PHEROMONE SHUTDOWN PROTEIN"/>
    <property type="match status" value="1"/>
</dbReference>
<keyword evidence="2" id="KW-1185">Reference proteome</keyword>
<comment type="caution">
    <text evidence="1">The sequence shown here is derived from an EMBL/GenBank/DDBJ whole genome shotgun (WGS) entry which is preliminary data.</text>
</comment>
<evidence type="ECO:0000313" key="2">
    <source>
        <dbReference type="Proteomes" id="UP001190700"/>
    </source>
</evidence>
<dbReference type="Proteomes" id="UP001190700">
    <property type="component" value="Unassembled WGS sequence"/>
</dbReference>
<dbReference type="Pfam" id="PF01963">
    <property type="entry name" value="TraB_PrgY_gumN"/>
    <property type="match status" value="1"/>
</dbReference>
<dbReference type="PANTHER" id="PTHR21530:SF5">
    <property type="entry name" value="TRAB FAMILY PROTEIN"/>
    <property type="match status" value="1"/>
</dbReference>
<proteinExistence type="predicted"/>
<sequence>MLLRAFNSTVSSYFGQSGISCATFASKPATLRALASFSAAYAKPRPTPTQRSSLHSPCFSRFRVQDSGRCSFAHHLTTGASASLPPTMAYLRHLETGCEIFLVGTAHISRKSAEEVKEVIRQVQPETVFVELCDKRAWKLMAGEPVQGSKALMDILPGSIALQMPGIREAMELFYRALGALGFDPGLEFKVCHHHSYCTLEV</sequence>
<dbReference type="InterPro" id="IPR002816">
    <property type="entry name" value="TraB/PrgY/GumN_fam"/>
</dbReference>
<dbReference type="EMBL" id="LGRX02029503">
    <property type="protein sequence ID" value="KAK3246760.1"/>
    <property type="molecule type" value="Genomic_DNA"/>
</dbReference>
<evidence type="ECO:0008006" key="3">
    <source>
        <dbReference type="Google" id="ProtNLM"/>
    </source>
</evidence>
<organism evidence="1 2">
    <name type="scientific">Cymbomonas tetramitiformis</name>
    <dbReference type="NCBI Taxonomy" id="36881"/>
    <lineage>
        <taxon>Eukaryota</taxon>
        <taxon>Viridiplantae</taxon>
        <taxon>Chlorophyta</taxon>
        <taxon>Pyramimonadophyceae</taxon>
        <taxon>Pyramimonadales</taxon>
        <taxon>Pyramimonadaceae</taxon>
        <taxon>Cymbomonas</taxon>
    </lineage>
</organism>
<accession>A0AAE0F1D4</accession>
<name>A0AAE0F1D4_9CHLO</name>
<dbReference type="CDD" id="cd14726">
    <property type="entry name" value="TraB_PrgY-like"/>
    <property type="match status" value="1"/>
</dbReference>
<reference evidence="1 2" key="1">
    <citation type="journal article" date="2015" name="Genome Biol. Evol.">
        <title>Comparative Genomics of a Bacterivorous Green Alga Reveals Evolutionary Causalities and Consequences of Phago-Mixotrophic Mode of Nutrition.</title>
        <authorList>
            <person name="Burns J.A."/>
            <person name="Paasch A."/>
            <person name="Narechania A."/>
            <person name="Kim E."/>
        </authorList>
    </citation>
    <scope>NUCLEOTIDE SEQUENCE [LARGE SCALE GENOMIC DNA]</scope>
    <source>
        <strain evidence="1 2">PLY_AMNH</strain>
    </source>
</reference>